<dbReference type="AlphaFoldDB" id="A0AAE1AAY9"/>
<evidence type="ECO:0000256" key="1">
    <source>
        <dbReference type="SAM" id="MobiDB-lite"/>
    </source>
</evidence>
<keyword evidence="3" id="KW-1185">Reference proteome</keyword>
<gene>
    <name evidence="2" type="ORF">RRG08_055766</name>
</gene>
<feature type="compositionally biased region" description="Polar residues" evidence="1">
    <location>
        <begin position="80"/>
        <end position="92"/>
    </location>
</feature>
<dbReference type="Proteomes" id="UP001283361">
    <property type="component" value="Unassembled WGS sequence"/>
</dbReference>
<proteinExistence type="predicted"/>
<organism evidence="2 3">
    <name type="scientific">Elysia crispata</name>
    <name type="common">lettuce slug</name>
    <dbReference type="NCBI Taxonomy" id="231223"/>
    <lineage>
        <taxon>Eukaryota</taxon>
        <taxon>Metazoa</taxon>
        <taxon>Spiralia</taxon>
        <taxon>Lophotrochozoa</taxon>
        <taxon>Mollusca</taxon>
        <taxon>Gastropoda</taxon>
        <taxon>Heterobranchia</taxon>
        <taxon>Euthyneura</taxon>
        <taxon>Panpulmonata</taxon>
        <taxon>Sacoglossa</taxon>
        <taxon>Placobranchoidea</taxon>
        <taxon>Plakobranchidae</taxon>
        <taxon>Elysia</taxon>
    </lineage>
</organism>
<feature type="region of interest" description="Disordered" evidence="1">
    <location>
        <begin position="71"/>
        <end position="92"/>
    </location>
</feature>
<accession>A0AAE1AAY9</accession>
<reference evidence="2" key="1">
    <citation type="journal article" date="2023" name="G3 (Bethesda)">
        <title>A reference genome for the long-term kleptoplast-retaining sea slug Elysia crispata morphotype clarki.</title>
        <authorList>
            <person name="Eastman K.E."/>
            <person name="Pendleton A.L."/>
            <person name="Shaikh M.A."/>
            <person name="Suttiyut T."/>
            <person name="Ogas R."/>
            <person name="Tomko P."/>
            <person name="Gavelis G."/>
            <person name="Widhalm J.R."/>
            <person name="Wisecaver J.H."/>
        </authorList>
    </citation>
    <scope>NUCLEOTIDE SEQUENCE</scope>
    <source>
        <strain evidence="2">ECLA1</strain>
    </source>
</reference>
<sequence>MITNSSARSDGSQWFSHITQYPGQRYIDQLFTVDGDGTLFIDISQKEETEKLRLYCEIDCPTPRRVAKDRLSKRSLENPEWSSSISADSSNGQLEWPVHARVKRGSSGRGISLEEGRIKTNGLDNFGQR</sequence>
<comment type="caution">
    <text evidence="2">The sequence shown here is derived from an EMBL/GenBank/DDBJ whole genome shotgun (WGS) entry which is preliminary data.</text>
</comment>
<protein>
    <submittedName>
        <fullName evidence="2">Uncharacterized protein</fullName>
    </submittedName>
</protein>
<evidence type="ECO:0000313" key="2">
    <source>
        <dbReference type="EMBL" id="KAK3784237.1"/>
    </source>
</evidence>
<evidence type="ECO:0000313" key="3">
    <source>
        <dbReference type="Proteomes" id="UP001283361"/>
    </source>
</evidence>
<dbReference type="EMBL" id="JAWDGP010002298">
    <property type="protein sequence ID" value="KAK3784237.1"/>
    <property type="molecule type" value="Genomic_DNA"/>
</dbReference>
<name>A0AAE1AAY9_9GAST</name>